<dbReference type="AlphaFoldDB" id="A0A1H2TWJ3"/>
<protein>
    <submittedName>
        <fullName evidence="2">LexA-binding, inner membrane-associated putative hydrolase</fullName>
    </submittedName>
</protein>
<proteinExistence type="predicted"/>
<keyword evidence="2" id="KW-0378">Hydrolase</keyword>
<feature type="transmembrane region" description="Helical" evidence="1">
    <location>
        <begin position="112"/>
        <end position="135"/>
    </location>
</feature>
<reference evidence="3" key="1">
    <citation type="submission" date="2016-10" db="EMBL/GenBank/DDBJ databases">
        <authorList>
            <person name="Varghese N."/>
            <person name="Submissions S."/>
        </authorList>
    </citation>
    <scope>NUCLEOTIDE SEQUENCE [LARGE SCALE GENOMIC DNA]</scope>
    <source>
        <strain evidence="3">DSM 217</strain>
    </source>
</reference>
<dbReference type="RefSeq" id="WP_093029387.1">
    <property type="nucleotide sequence ID" value="NZ_FNNZ01000004.1"/>
</dbReference>
<keyword evidence="1" id="KW-0812">Transmembrane</keyword>
<feature type="transmembrane region" description="Helical" evidence="1">
    <location>
        <begin position="83"/>
        <end position="100"/>
    </location>
</feature>
<dbReference type="EMBL" id="FNNZ01000004">
    <property type="protein sequence ID" value="SDW48201.1"/>
    <property type="molecule type" value="Genomic_DNA"/>
</dbReference>
<keyword evidence="1" id="KW-1133">Transmembrane helix</keyword>
<feature type="transmembrane region" description="Helical" evidence="1">
    <location>
        <begin position="141"/>
        <end position="159"/>
    </location>
</feature>
<dbReference type="OrthoDB" id="5295350at2"/>
<dbReference type="Pfam" id="PF04307">
    <property type="entry name" value="YdjM"/>
    <property type="match status" value="1"/>
</dbReference>
<organism evidence="2 3">
    <name type="scientific">Thiocapsa roseopersicina</name>
    <dbReference type="NCBI Taxonomy" id="1058"/>
    <lineage>
        <taxon>Bacteria</taxon>
        <taxon>Pseudomonadati</taxon>
        <taxon>Pseudomonadota</taxon>
        <taxon>Gammaproteobacteria</taxon>
        <taxon>Chromatiales</taxon>
        <taxon>Chromatiaceae</taxon>
        <taxon>Thiocapsa</taxon>
    </lineage>
</organism>
<gene>
    <name evidence="2" type="ORF">SAMN05421783_104203</name>
</gene>
<dbReference type="InterPro" id="IPR007404">
    <property type="entry name" value="YdjM-like"/>
</dbReference>
<accession>A0A1H2TWJ3</accession>
<dbReference type="Proteomes" id="UP000198816">
    <property type="component" value="Unassembled WGS sequence"/>
</dbReference>
<name>A0A1H2TWJ3_THIRO</name>
<keyword evidence="3" id="KW-1185">Reference proteome</keyword>
<dbReference type="STRING" id="1058.SAMN05421783_104203"/>
<sequence length="258" mass="27457">MANFQTHLNGGIFVSVTAVLGLHGAGLVEQGATLDYFALGVAGSLLPDIDADASKPVRAFFNVLGVAVAFAMTLPLIGKFLPLEVALIWVGVFLCVRYLIIEIFTRATVHRGIWHSWLGIAAAALATVNIAHWTMDRTAESAWIAGLMVGIGYLTHLVLDELYSVDLLNSRVKRSFGTALKPFSLTDPRSSLGMLAVVVALAWFAPALDRGLLPAENLPQMAVVVADRLVETLGGLIEGAGLAVQSLIDWIRTGAANL</sequence>
<feature type="transmembrane region" description="Helical" evidence="1">
    <location>
        <begin position="191"/>
        <end position="208"/>
    </location>
</feature>
<keyword evidence="1" id="KW-0472">Membrane</keyword>
<evidence type="ECO:0000256" key="1">
    <source>
        <dbReference type="SAM" id="Phobius"/>
    </source>
</evidence>
<feature type="transmembrane region" description="Helical" evidence="1">
    <location>
        <begin position="59"/>
        <end position="77"/>
    </location>
</feature>
<dbReference type="GO" id="GO:0016787">
    <property type="term" value="F:hydrolase activity"/>
    <property type="evidence" value="ECO:0007669"/>
    <property type="project" value="UniProtKB-KW"/>
</dbReference>
<evidence type="ECO:0000313" key="2">
    <source>
        <dbReference type="EMBL" id="SDW48201.1"/>
    </source>
</evidence>
<evidence type="ECO:0000313" key="3">
    <source>
        <dbReference type="Proteomes" id="UP000198816"/>
    </source>
</evidence>